<sequence length="570" mass="63501">MEEEDVYSKDGTVDYLGNPANRKKTGTWKACPFILGNECCERLAYYGMSTNLVLYFKERLHQHSATASKNVSNWSGTCYITPLIGAFVADSYLGRYWTIASFSIIYVIGMTLLTLSASVSGIKPTCQGKENCHATDLQSVVCFTALYLIALGTGGIKPCVSSYGADQFDDNDENEKEHKSSFFNWFYFSINIGALIASSLLVWVQDNVGWGWGFGIPAVAMAIAVGSFFSGTKLYRNQKPGGSALTRISQVIVASIRKCNVKAPADKSLLYEIADTESAIQGSRKLDHTDELRFFDKAAVLGQSDKVKDSINPWRLCTVTQVEELKSILRLLPVWATGIIFATVYGQMGTLFVLQGQTMNTHVGNSSFKIPPASLSIFDTLSVIFWVPVYDRIIVPLARKFTGHKNGLTQLQRMGVGLFISIFAMVVAAILELIRLRYVRRHNYYELEEIPMTIFWQVPQYFLIGCAEVFTLIGQLEFFYEQAPDAMRSLCSALALLTIALGQYLSSLLVTIVTNISTKNGSVGWIPDNLNYGHIDYFFWLLAVLSVLNLILFIVVARLYTYKKTVGTLR</sequence>
<gene>
    <name evidence="1" type="ORF">MILVUS5_LOCUS10123</name>
</gene>
<dbReference type="Proteomes" id="UP001177021">
    <property type="component" value="Unassembled WGS sequence"/>
</dbReference>
<name>A0ACB0J5F3_TRIPR</name>
<proteinExistence type="predicted"/>
<evidence type="ECO:0000313" key="1">
    <source>
        <dbReference type="EMBL" id="CAJ2640233.1"/>
    </source>
</evidence>
<organism evidence="1 2">
    <name type="scientific">Trifolium pratense</name>
    <name type="common">Red clover</name>
    <dbReference type="NCBI Taxonomy" id="57577"/>
    <lineage>
        <taxon>Eukaryota</taxon>
        <taxon>Viridiplantae</taxon>
        <taxon>Streptophyta</taxon>
        <taxon>Embryophyta</taxon>
        <taxon>Tracheophyta</taxon>
        <taxon>Spermatophyta</taxon>
        <taxon>Magnoliopsida</taxon>
        <taxon>eudicotyledons</taxon>
        <taxon>Gunneridae</taxon>
        <taxon>Pentapetalae</taxon>
        <taxon>rosids</taxon>
        <taxon>fabids</taxon>
        <taxon>Fabales</taxon>
        <taxon>Fabaceae</taxon>
        <taxon>Papilionoideae</taxon>
        <taxon>50 kb inversion clade</taxon>
        <taxon>NPAAA clade</taxon>
        <taxon>Hologalegina</taxon>
        <taxon>IRL clade</taxon>
        <taxon>Trifolieae</taxon>
        <taxon>Trifolium</taxon>
    </lineage>
</organism>
<keyword evidence="2" id="KW-1185">Reference proteome</keyword>
<evidence type="ECO:0000313" key="2">
    <source>
        <dbReference type="Proteomes" id="UP001177021"/>
    </source>
</evidence>
<dbReference type="EMBL" id="CASHSV030000024">
    <property type="protein sequence ID" value="CAJ2640233.1"/>
    <property type="molecule type" value="Genomic_DNA"/>
</dbReference>
<protein>
    <submittedName>
        <fullName evidence="1">Uncharacterized protein</fullName>
    </submittedName>
</protein>
<comment type="caution">
    <text evidence="1">The sequence shown here is derived from an EMBL/GenBank/DDBJ whole genome shotgun (WGS) entry which is preliminary data.</text>
</comment>
<accession>A0ACB0J5F3</accession>
<reference evidence="1" key="1">
    <citation type="submission" date="2023-10" db="EMBL/GenBank/DDBJ databases">
        <authorList>
            <person name="Rodriguez Cubillos JULIANA M."/>
            <person name="De Vega J."/>
        </authorList>
    </citation>
    <scope>NUCLEOTIDE SEQUENCE</scope>
</reference>